<dbReference type="NCBIfam" id="NF047768">
    <property type="entry name" value="Clp_like_SDH"/>
    <property type="match status" value="1"/>
</dbReference>
<dbReference type="InterPro" id="IPR002825">
    <property type="entry name" value="Pept_S49_ser-pept_pro"/>
</dbReference>
<accession>F4LXC0</accession>
<dbReference type="KEGG" id="tep:TepRe1_1788"/>
<dbReference type="Pfam" id="PF01972">
    <property type="entry name" value="SDH_protease"/>
    <property type="match status" value="1"/>
</dbReference>
<evidence type="ECO:0008006" key="3">
    <source>
        <dbReference type="Google" id="ProtNLM"/>
    </source>
</evidence>
<dbReference type="AlphaFoldDB" id="F4LXC0"/>
<dbReference type="PANTHER" id="PTHR35984">
    <property type="entry name" value="PERIPLASMIC SERINE PROTEASE"/>
    <property type="match status" value="1"/>
</dbReference>
<accession>L0S0F3</accession>
<keyword evidence="2" id="KW-1185">Reference proteome</keyword>
<dbReference type="STRING" id="1209989.TepRe1_1788"/>
<dbReference type="KEGG" id="tae:TepiRe1_1928"/>
<name>F4LXC0_TEPAE</name>
<dbReference type="OrthoDB" id="9806253at2"/>
<dbReference type="HOGENOM" id="CLU_067083_0_0_9"/>
<gene>
    <name evidence="1" type="ordered locus">TEPIRE1_1928</name>
</gene>
<organism evidence="1 2">
    <name type="scientific">Tepidanaerobacter acetatoxydans (strain DSM 21804 / JCM 16047 / Re1)</name>
    <dbReference type="NCBI Taxonomy" id="1209989"/>
    <lineage>
        <taxon>Bacteria</taxon>
        <taxon>Bacillati</taxon>
        <taxon>Bacillota</taxon>
        <taxon>Clostridia</taxon>
        <taxon>Thermosediminibacterales</taxon>
        <taxon>Tepidanaerobacteraceae</taxon>
        <taxon>Tepidanaerobacter</taxon>
    </lineage>
</organism>
<dbReference type="PANTHER" id="PTHR35984:SF1">
    <property type="entry name" value="PERIPLASMIC SERINE PROTEASE"/>
    <property type="match status" value="1"/>
</dbReference>
<evidence type="ECO:0000313" key="1">
    <source>
        <dbReference type="EMBL" id="CCP26745.1"/>
    </source>
</evidence>
<reference evidence="2" key="1">
    <citation type="journal article" date="2013" name="Genome Announc.">
        <title>First genome sequence of a syntrophic acetate-oxidizing bacterium, Tepidanaerobacter acetatoxydans strain Re1.</title>
        <authorList>
            <person name="Manzoor S."/>
            <person name="Bongcam-Rudloff E."/>
            <person name="Schnurer A."/>
            <person name="Muller B."/>
        </authorList>
    </citation>
    <scope>NUCLEOTIDE SEQUENCE [LARGE SCALE GENOMIC DNA]</scope>
    <source>
        <strain evidence="2">Re1</strain>
    </source>
</reference>
<dbReference type="eggNOG" id="COG0616">
    <property type="taxonomic scope" value="Bacteria"/>
</dbReference>
<sequence length="281" mass="31493">MQERGCVRMFLDMLMLFFMISALQPVVTQGMLKMSRQRLISKIEEKNKSRVITLIHRQETMSILGFPVMRYIDINDSEKIIRAIQMTDPNMPIDMILHTPGGVALAALQIARALKLHKGKVRVFIPHYAMSGGTLIALAADEIVMGDNAMLGPVDPQLGQYPAPSIVNVLKQKPMASISDETLILADISQKAISQLKNGILDLLPDRYSFDEKKNIAEILTQGIWTHDFPINVDVARGLGLNVSTDVLPEIYQLMNLFPQPVQATPSVEHGVIDRRTHRRF</sequence>
<dbReference type="PATRIC" id="fig|1209989.3.peg.2228"/>
<protein>
    <recommendedName>
        <fullName evidence="3">Periplasmic serine protease</fullName>
    </recommendedName>
</protein>
<dbReference type="GO" id="GO:0016020">
    <property type="term" value="C:membrane"/>
    <property type="evidence" value="ECO:0007669"/>
    <property type="project" value="InterPro"/>
</dbReference>
<dbReference type="EMBL" id="HF563609">
    <property type="protein sequence ID" value="CCP26745.1"/>
    <property type="molecule type" value="Genomic_DNA"/>
</dbReference>
<proteinExistence type="predicted"/>
<evidence type="ECO:0000313" key="2">
    <source>
        <dbReference type="Proteomes" id="UP000010802"/>
    </source>
</evidence>
<dbReference type="SUPFAM" id="SSF52096">
    <property type="entry name" value="ClpP/crotonase"/>
    <property type="match status" value="1"/>
</dbReference>
<dbReference type="Proteomes" id="UP000010802">
    <property type="component" value="Chromosome"/>
</dbReference>
<dbReference type="Gene3D" id="3.90.226.10">
    <property type="entry name" value="2-enoyl-CoA Hydratase, Chain A, domain 1"/>
    <property type="match status" value="1"/>
</dbReference>
<dbReference type="InterPro" id="IPR029045">
    <property type="entry name" value="ClpP/crotonase-like_dom_sf"/>
</dbReference>